<proteinExistence type="predicted"/>
<feature type="non-terminal residue" evidence="2">
    <location>
        <position position="199"/>
    </location>
</feature>
<evidence type="ECO:0000313" key="2">
    <source>
        <dbReference type="EMBL" id="ETO19763.1"/>
    </source>
</evidence>
<protein>
    <submittedName>
        <fullName evidence="2">Uncharacterized protein</fullName>
    </submittedName>
</protein>
<dbReference type="EMBL" id="ASPP01013307">
    <property type="protein sequence ID" value="ETO19763.1"/>
    <property type="molecule type" value="Genomic_DNA"/>
</dbReference>
<evidence type="ECO:0000256" key="1">
    <source>
        <dbReference type="SAM" id="MobiDB-lite"/>
    </source>
</evidence>
<organism evidence="2 3">
    <name type="scientific">Reticulomyxa filosa</name>
    <dbReference type="NCBI Taxonomy" id="46433"/>
    <lineage>
        <taxon>Eukaryota</taxon>
        <taxon>Sar</taxon>
        <taxon>Rhizaria</taxon>
        <taxon>Retaria</taxon>
        <taxon>Foraminifera</taxon>
        <taxon>Monothalamids</taxon>
        <taxon>Reticulomyxidae</taxon>
        <taxon>Reticulomyxa</taxon>
    </lineage>
</organism>
<evidence type="ECO:0000313" key="3">
    <source>
        <dbReference type="Proteomes" id="UP000023152"/>
    </source>
</evidence>
<reference evidence="2 3" key="1">
    <citation type="journal article" date="2013" name="Curr. Biol.">
        <title>The Genome of the Foraminiferan Reticulomyxa filosa.</title>
        <authorList>
            <person name="Glockner G."/>
            <person name="Hulsmann N."/>
            <person name="Schleicher M."/>
            <person name="Noegel A.A."/>
            <person name="Eichinger L."/>
            <person name="Gallinger C."/>
            <person name="Pawlowski J."/>
            <person name="Sierra R."/>
            <person name="Euteneuer U."/>
            <person name="Pillet L."/>
            <person name="Moustafa A."/>
            <person name="Platzer M."/>
            <person name="Groth M."/>
            <person name="Szafranski K."/>
            <person name="Schliwa M."/>
        </authorList>
    </citation>
    <scope>NUCLEOTIDE SEQUENCE [LARGE SCALE GENOMIC DNA]</scope>
</reference>
<feature type="region of interest" description="Disordered" evidence="1">
    <location>
        <begin position="1"/>
        <end position="68"/>
    </location>
</feature>
<dbReference type="Proteomes" id="UP000023152">
    <property type="component" value="Unassembled WGS sequence"/>
</dbReference>
<sequence>MSDIVKAPPVAKMFSTGSPSNAALPTPPLEGVPMAAAPPIRENGKQQETQWQKSKPNKQKMRVEKTTEATQEELAHFAEIKLALPDGWSQCPKQLSRGIYDLNVMCCKTPIHAKQFKYLNGSDPNYKEHCFTNEDLIVLLTQSKRMVGLWIDLCNGIFHEGSEQVLGKKTRNSGRLKKKKIHIRMLQRMKGREKKRQVY</sequence>
<dbReference type="InterPro" id="IPR029021">
    <property type="entry name" value="Prot-tyrosine_phosphatase-like"/>
</dbReference>
<dbReference type="Gene3D" id="3.90.190.10">
    <property type="entry name" value="Protein tyrosine phosphatase superfamily"/>
    <property type="match status" value="1"/>
</dbReference>
<comment type="caution">
    <text evidence="2">The sequence shown here is derived from an EMBL/GenBank/DDBJ whole genome shotgun (WGS) entry which is preliminary data.</text>
</comment>
<gene>
    <name evidence="2" type="ORF">RFI_17465</name>
</gene>
<dbReference type="AlphaFoldDB" id="X6N1H4"/>
<name>X6N1H4_RETFI</name>
<keyword evidence="3" id="KW-1185">Reference proteome</keyword>
<accession>X6N1H4</accession>